<sequence>MPSTKCSVLGCTSKEKKHVFPNTDGDYKIWLECCNNEKLFKMDKSLVRKRYAVCHIHFDKSCESPGTSKLKKCSLPTLNLSKSNNTIKY</sequence>
<keyword evidence="4 5" id="KW-0238">DNA-binding</keyword>
<dbReference type="EMBL" id="CARXXK010001539">
    <property type="protein sequence ID" value="CAI6376657.1"/>
    <property type="molecule type" value="Genomic_DNA"/>
</dbReference>
<evidence type="ECO:0000256" key="1">
    <source>
        <dbReference type="ARBA" id="ARBA00022723"/>
    </source>
</evidence>
<accession>A0AAV0Y9S1</accession>
<dbReference type="GO" id="GO:0008270">
    <property type="term" value="F:zinc ion binding"/>
    <property type="evidence" value="ECO:0007669"/>
    <property type="project" value="UniProtKB-KW"/>
</dbReference>
<feature type="domain" description="THAP-type" evidence="6">
    <location>
        <begin position="1"/>
        <end position="79"/>
    </location>
</feature>
<protein>
    <recommendedName>
        <fullName evidence="6">THAP-type domain-containing protein</fullName>
    </recommendedName>
</protein>
<dbReference type="InterPro" id="IPR006612">
    <property type="entry name" value="THAP_Znf"/>
</dbReference>
<dbReference type="GO" id="GO:0003677">
    <property type="term" value="F:DNA binding"/>
    <property type="evidence" value="ECO:0007669"/>
    <property type="project" value="UniProtKB-UniRule"/>
</dbReference>
<evidence type="ECO:0000256" key="4">
    <source>
        <dbReference type="ARBA" id="ARBA00023125"/>
    </source>
</evidence>
<reference evidence="7 8" key="1">
    <citation type="submission" date="2023-01" db="EMBL/GenBank/DDBJ databases">
        <authorList>
            <person name="Whitehead M."/>
        </authorList>
    </citation>
    <scope>NUCLEOTIDE SEQUENCE [LARGE SCALE GENOMIC DNA]</scope>
</reference>
<dbReference type="SMART" id="SM00980">
    <property type="entry name" value="THAP"/>
    <property type="match status" value="1"/>
</dbReference>
<proteinExistence type="predicted"/>
<keyword evidence="3" id="KW-0862">Zinc</keyword>
<name>A0AAV0Y9S1_9HEMI</name>
<evidence type="ECO:0000313" key="7">
    <source>
        <dbReference type="EMBL" id="CAI6376657.1"/>
    </source>
</evidence>
<comment type="caution">
    <text evidence="7">The sequence shown here is derived from an EMBL/GenBank/DDBJ whole genome shotgun (WGS) entry which is preliminary data.</text>
</comment>
<dbReference type="Pfam" id="PF05485">
    <property type="entry name" value="THAP"/>
    <property type="match status" value="1"/>
</dbReference>
<keyword evidence="1" id="KW-0479">Metal-binding</keyword>
<evidence type="ECO:0000313" key="8">
    <source>
        <dbReference type="Proteomes" id="UP001160148"/>
    </source>
</evidence>
<dbReference type="Proteomes" id="UP001160148">
    <property type="component" value="Unassembled WGS sequence"/>
</dbReference>
<evidence type="ECO:0000256" key="2">
    <source>
        <dbReference type="ARBA" id="ARBA00022771"/>
    </source>
</evidence>
<gene>
    <name evidence="7" type="ORF">MEUPH1_LOCUS30004</name>
</gene>
<organism evidence="7 8">
    <name type="scientific">Macrosiphum euphorbiae</name>
    <name type="common">potato aphid</name>
    <dbReference type="NCBI Taxonomy" id="13131"/>
    <lineage>
        <taxon>Eukaryota</taxon>
        <taxon>Metazoa</taxon>
        <taxon>Ecdysozoa</taxon>
        <taxon>Arthropoda</taxon>
        <taxon>Hexapoda</taxon>
        <taxon>Insecta</taxon>
        <taxon>Pterygota</taxon>
        <taxon>Neoptera</taxon>
        <taxon>Paraneoptera</taxon>
        <taxon>Hemiptera</taxon>
        <taxon>Sternorrhyncha</taxon>
        <taxon>Aphidomorpha</taxon>
        <taxon>Aphidoidea</taxon>
        <taxon>Aphididae</taxon>
        <taxon>Macrosiphini</taxon>
        <taxon>Macrosiphum</taxon>
    </lineage>
</organism>
<evidence type="ECO:0000256" key="3">
    <source>
        <dbReference type="ARBA" id="ARBA00022833"/>
    </source>
</evidence>
<dbReference type="PROSITE" id="PS50950">
    <property type="entry name" value="ZF_THAP"/>
    <property type="match status" value="1"/>
</dbReference>
<keyword evidence="2 5" id="KW-0863">Zinc-finger</keyword>
<dbReference type="AlphaFoldDB" id="A0AAV0Y9S1"/>
<evidence type="ECO:0000259" key="6">
    <source>
        <dbReference type="PROSITE" id="PS50950"/>
    </source>
</evidence>
<dbReference type="SUPFAM" id="SSF57716">
    <property type="entry name" value="Glucocorticoid receptor-like (DNA-binding domain)"/>
    <property type="match status" value="1"/>
</dbReference>
<evidence type="ECO:0000256" key="5">
    <source>
        <dbReference type="PROSITE-ProRule" id="PRU00309"/>
    </source>
</evidence>
<keyword evidence="8" id="KW-1185">Reference proteome</keyword>